<dbReference type="EMBL" id="FOBS01000026">
    <property type="protein sequence ID" value="SEM60950.1"/>
    <property type="molecule type" value="Genomic_DNA"/>
</dbReference>
<name>A0A1H7ZRA9_9BACT</name>
<dbReference type="STRING" id="43775.SAMN04489760_12625"/>
<dbReference type="GO" id="GO:0006646">
    <property type="term" value="P:phosphatidylethanolamine biosynthetic process"/>
    <property type="evidence" value="ECO:0007669"/>
    <property type="project" value="UniProtKB-UniRule"/>
</dbReference>
<dbReference type="OrthoDB" id="9790893at2"/>
<evidence type="ECO:0000313" key="14">
    <source>
        <dbReference type="Proteomes" id="UP000198744"/>
    </source>
</evidence>
<sequence>MKHDSLIVFEGLPFIAAFGVLTFLAAFFFESLWIAVIPLVATIFTAWFFRNPDRRVPENEKVIVSPADGKVIRIDEGFHHELLSGPCRKISIFMNVFNVHVNRAPYSGTVAAIRYNPGSFLSANLDKASEENERNAILIRTENGREILTIQIAGLIARRIVCWVDKGANLKRGERIGLIRFGSRLEVFLPMETKLCVAKGDKVQAGQTPIGIF</sequence>
<comment type="catalytic activity">
    <reaction evidence="11">
        <text>a 1,2-diacyl-sn-glycero-3-phospho-L-serine + H(+) = a 1,2-diacyl-sn-glycero-3-phosphoethanolamine + CO2</text>
        <dbReference type="Rhea" id="RHEA:20828"/>
        <dbReference type="ChEBI" id="CHEBI:15378"/>
        <dbReference type="ChEBI" id="CHEBI:16526"/>
        <dbReference type="ChEBI" id="CHEBI:57262"/>
        <dbReference type="ChEBI" id="CHEBI:64612"/>
        <dbReference type="EC" id="4.1.1.65"/>
    </reaction>
</comment>
<feature type="site" description="Cleavage (non-hydrolytic); by autocatalysis" evidence="11">
    <location>
        <begin position="182"/>
        <end position="183"/>
    </location>
</feature>
<dbReference type="AlphaFoldDB" id="A0A1H7ZRA9"/>
<organism evidence="13 14">
    <name type="scientific">Syntrophus gentianae</name>
    <dbReference type="NCBI Taxonomy" id="43775"/>
    <lineage>
        <taxon>Bacteria</taxon>
        <taxon>Pseudomonadati</taxon>
        <taxon>Thermodesulfobacteriota</taxon>
        <taxon>Syntrophia</taxon>
        <taxon>Syntrophales</taxon>
        <taxon>Syntrophaceae</taxon>
        <taxon>Syntrophus</taxon>
    </lineage>
</organism>
<accession>A0A1H7ZRA9</accession>
<evidence type="ECO:0000256" key="7">
    <source>
        <dbReference type="ARBA" id="ARBA00023209"/>
    </source>
</evidence>
<proteinExistence type="inferred from homology"/>
<dbReference type="GO" id="GO:0004609">
    <property type="term" value="F:phosphatidylserine decarboxylase activity"/>
    <property type="evidence" value="ECO:0007669"/>
    <property type="project" value="UniProtKB-UniRule"/>
</dbReference>
<keyword evidence="10 11" id="KW-0670">Pyruvate</keyword>
<evidence type="ECO:0000256" key="12">
    <source>
        <dbReference type="SAM" id="Phobius"/>
    </source>
</evidence>
<comment type="subunit">
    <text evidence="11">Heterodimer of a large membrane-associated beta subunit and a small pyruvoyl-containing alpha subunit.</text>
</comment>
<feature type="transmembrane region" description="Helical" evidence="12">
    <location>
        <begin position="7"/>
        <end position="26"/>
    </location>
</feature>
<keyword evidence="8 11" id="KW-0456">Lyase</keyword>
<keyword evidence="3 11" id="KW-0210">Decarboxylase</keyword>
<keyword evidence="7 11" id="KW-0594">Phospholipid biosynthesis</keyword>
<dbReference type="RefSeq" id="WP_093884332.1">
    <property type="nucleotide sequence ID" value="NZ_FOBS01000026.1"/>
</dbReference>
<evidence type="ECO:0000256" key="11">
    <source>
        <dbReference type="HAMAP-Rule" id="MF_00664"/>
    </source>
</evidence>
<keyword evidence="4 11" id="KW-0443">Lipid metabolism</keyword>
<feature type="active site" description="Schiff-base intermediate with substrate; via pyruvic acid" evidence="11">
    <location>
        <position position="183"/>
    </location>
</feature>
<evidence type="ECO:0000256" key="4">
    <source>
        <dbReference type="ARBA" id="ARBA00023098"/>
    </source>
</evidence>
<feature type="transmembrane region" description="Helical" evidence="12">
    <location>
        <begin position="32"/>
        <end position="49"/>
    </location>
</feature>
<keyword evidence="12" id="KW-1133">Transmembrane helix</keyword>
<evidence type="ECO:0000256" key="1">
    <source>
        <dbReference type="ARBA" id="ARBA00022475"/>
    </source>
</evidence>
<dbReference type="PANTHER" id="PTHR35809:SF1">
    <property type="entry name" value="ARCHAETIDYLSERINE DECARBOXYLASE PROENZYME-RELATED"/>
    <property type="match status" value="1"/>
</dbReference>
<dbReference type="GO" id="GO:0005886">
    <property type="term" value="C:plasma membrane"/>
    <property type="evidence" value="ECO:0007669"/>
    <property type="project" value="UniProtKB-SubCell"/>
</dbReference>
<comment type="pathway">
    <text evidence="11">Phospholipid metabolism; phosphatidylethanolamine biosynthesis; phosphatidylethanolamine from CDP-diacylglycerol: step 2/2.</text>
</comment>
<dbReference type="InterPro" id="IPR033175">
    <property type="entry name" value="PSD-A"/>
</dbReference>
<keyword evidence="1 11" id="KW-1003">Cell membrane</keyword>
<comment type="subcellular location">
    <subcellularLocation>
        <location evidence="11">Cell membrane</location>
        <topology evidence="11">Peripheral membrane protein</topology>
    </subcellularLocation>
</comment>
<dbReference type="InterPro" id="IPR003817">
    <property type="entry name" value="PS_Dcarbxylase"/>
</dbReference>
<evidence type="ECO:0000256" key="2">
    <source>
        <dbReference type="ARBA" id="ARBA00022516"/>
    </source>
</evidence>
<reference evidence="13 14" key="1">
    <citation type="submission" date="2016-10" db="EMBL/GenBank/DDBJ databases">
        <authorList>
            <person name="de Groot N.N."/>
        </authorList>
    </citation>
    <scope>NUCLEOTIDE SEQUENCE [LARGE SCALE GENOMIC DNA]</scope>
    <source>
        <strain evidence="13 14">DSM 8423</strain>
    </source>
</reference>
<gene>
    <name evidence="11" type="primary">psd</name>
    <name evidence="13" type="ORF">SAMN04489760_12625</name>
</gene>
<feature type="chain" id="PRO_5023379149" description="Phosphatidylserine decarboxylase beta chain" evidence="11">
    <location>
        <begin position="1"/>
        <end position="182"/>
    </location>
</feature>
<comment type="PTM">
    <text evidence="11">Is synthesized initially as an inactive proenzyme. Formation of the active enzyme involves a self-maturation process in which the active site pyruvoyl group is generated from an internal serine residue via an autocatalytic post-translational modification. Two non-identical subunits are generated from the proenzyme in this reaction, and the pyruvate is formed at the N-terminus of the alpha chain, which is derived from the carboxyl end of the proenzyme. The post-translation cleavage follows an unusual pathway, termed non-hydrolytic serinolysis, in which the side chain hydroxyl group of the serine supplies its oxygen atom to form the C-terminus of the beta chain, while the remainder of the serine residue undergoes an oxidative deamination to produce ammonia and the pyruvoyl prosthetic group on the alpha chain.</text>
</comment>
<evidence type="ECO:0000256" key="5">
    <source>
        <dbReference type="ARBA" id="ARBA00023136"/>
    </source>
</evidence>
<protein>
    <recommendedName>
        <fullName evidence="11">Phosphatidylserine decarboxylase proenzyme</fullName>
        <ecNumber evidence="11">4.1.1.65</ecNumber>
    </recommendedName>
    <component>
        <recommendedName>
            <fullName evidence="11">Phosphatidylserine decarboxylase alpha chain</fullName>
        </recommendedName>
    </component>
    <component>
        <recommendedName>
            <fullName evidence="11">Phosphatidylserine decarboxylase beta chain</fullName>
        </recommendedName>
    </component>
</protein>
<evidence type="ECO:0000256" key="6">
    <source>
        <dbReference type="ARBA" id="ARBA00023145"/>
    </source>
</evidence>
<comment type="cofactor">
    <cofactor evidence="11">
        <name>pyruvate</name>
        <dbReference type="ChEBI" id="CHEBI:15361"/>
    </cofactor>
    <text evidence="11">Binds 1 pyruvoyl group covalently per subunit.</text>
</comment>
<keyword evidence="6 11" id="KW-0865">Zymogen</keyword>
<evidence type="ECO:0000313" key="13">
    <source>
        <dbReference type="EMBL" id="SEM60950.1"/>
    </source>
</evidence>
<evidence type="ECO:0000256" key="10">
    <source>
        <dbReference type="ARBA" id="ARBA00023317"/>
    </source>
</evidence>
<evidence type="ECO:0000256" key="9">
    <source>
        <dbReference type="ARBA" id="ARBA00023264"/>
    </source>
</evidence>
<keyword evidence="12" id="KW-0812">Transmembrane</keyword>
<dbReference type="UniPathway" id="UPA00558">
    <property type="reaction ID" value="UER00616"/>
</dbReference>
<feature type="chain" id="PRO_5023379150" description="Phosphatidylserine decarboxylase alpha chain" evidence="11">
    <location>
        <begin position="183"/>
        <end position="213"/>
    </location>
</feature>
<dbReference type="PANTHER" id="PTHR35809">
    <property type="entry name" value="ARCHAETIDYLSERINE DECARBOXYLASE PROENZYME-RELATED"/>
    <property type="match status" value="1"/>
</dbReference>
<comment type="function">
    <text evidence="11">Catalyzes the formation of phosphatidylethanolamine (PtdEtn) from phosphatidylserine (PtdSer).</text>
</comment>
<keyword evidence="14" id="KW-1185">Reference proteome</keyword>
<dbReference type="NCBIfam" id="NF003685">
    <property type="entry name" value="PRK05305.2-5"/>
    <property type="match status" value="1"/>
</dbReference>
<comment type="similarity">
    <text evidence="11">Belongs to the phosphatidylserine decarboxylase family. PSD-A subfamily.</text>
</comment>
<evidence type="ECO:0000256" key="8">
    <source>
        <dbReference type="ARBA" id="ARBA00023239"/>
    </source>
</evidence>
<dbReference type="HAMAP" id="MF_00664">
    <property type="entry name" value="PS_decarb_PSD_A"/>
    <property type="match status" value="1"/>
</dbReference>
<evidence type="ECO:0000256" key="3">
    <source>
        <dbReference type="ARBA" id="ARBA00022793"/>
    </source>
</evidence>
<dbReference type="NCBIfam" id="NF003678">
    <property type="entry name" value="PRK05305.1-2"/>
    <property type="match status" value="1"/>
</dbReference>
<feature type="modified residue" description="Pyruvic acid (Ser); by autocatalysis" evidence="11">
    <location>
        <position position="183"/>
    </location>
</feature>
<keyword evidence="2 11" id="KW-0444">Lipid biosynthesis</keyword>
<dbReference type="Pfam" id="PF02666">
    <property type="entry name" value="PS_Dcarbxylase"/>
    <property type="match status" value="1"/>
</dbReference>
<dbReference type="Proteomes" id="UP000198744">
    <property type="component" value="Unassembled WGS sequence"/>
</dbReference>
<keyword evidence="5 11" id="KW-0472">Membrane</keyword>
<keyword evidence="9 11" id="KW-1208">Phospholipid metabolism</keyword>
<dbReference type="EC" id="4.1.1.65" evidence="11"/>